<dbReference type="EMBL" id="CAAALY010249272">
    <property type="protein sequence ID" value="VEL35194.1"/>
    <property type="molecule type" value="Genomic_DNA"/>
</dbReference>
<reference evidence="2" key="1">
    <citation type="submission" date="2018-11" db="EMBL/GenBank/DDBJ databases">
        <authorList>
            <consortium name="Pathogen Informatics"/>
        </authorList>
    </citation>
    <scope>NUCLEOTIDE SEQUENCE</scope>
</reference>
<comment type="caution">
    <text evidence="2">The sequence shown here is derived from an EMBL/GenBank/DDBJ whole genome shotgun (WGS) entry which is preliminary data.</text>
</comment>
<sequence>MLALANPYDPNALMVVKLCGNVLPQYALLVYEFHCILSCDQDIATLKKEVASERLKTGPEQARRKSKVSQDDTCRADSITLNEAKEKEATSGTSVRSTHGSASGIALSAFPLSHSFRLLPDMMIYTLSLETPLAIDHVLLQSDCRLDLVDMETNSAIVSYSELESEQVGQAKQVYIVCCEDLHFIGKCNMRGW</sequence>
<organism evidence="2 3">
    <name type="scientific">Protopolystoma xenopodis</name>
    <dbReference type="NCBI Taxonomy" id="117903"/>
    <lineage>
        <taxon>Eukaryota</taxon>
        <taxon>Metazoa</taxon>
        <taxon>Spiralia</taxon>
        <taxon>Lophotrochozoa</taxon>
        <taxon>Platyhelminthes</taxon>
        <taxon>Monogenea</taxon>
        <taxon>Polyopisthocotylea</taxon>
        <taxon>Polystomatidea</taxon>
        <taxon>Polystomatidae</taxon>
        <taxon>Protopolystoma</taxon>
    </lineage>
</organism>
<dbReference type="Proteomes" id="UP000784294">
    <property type="component" value="Unassembled WGS sequence"/>
</dbReference>
<dbReference type="OrthoDB" id="414590at2759"/>
<feature type="domain" description="BBS7 GAE" evidence="1">
    <location>
        <begin position="110"/>
        <end position="167"/>
    </location>
</feature>
<dbReference type="PANTHER" id="PTHR16074:SF4">
    <property type="entry name" value="BARDET-BIEDL SYNDROME 7 PROTEIN"/>
    <property type="match status" value="1"/>
</dbReference>
<dbReference type="InterPro" id="IPR056334">
    <property type="entry name" value="BBS7_GAE_dom"/>
</dbReference>
<dbReference type="PANTHER" id="PTHR16074">
    <property type="entry name" value="BARDET-BIEDL SYNDROME 7 PROTEIN"/>
    <property type="match status" value="1"/>
</dbReference>
<dbReference type="AlphaFoldDB" id="A0A448XFA0"/>
<evidence type="ECO:0000259" key="1">
    <source>
        <dbReference type="Pfam" id="PF23360"/>
    </source>
</evidence>
<dbReference type="GO" id="GO:0034464">
    <property type="term" value="C:BBSome"/>
    <property type="evidence" value="ECO:0007669"/>
    <property type="project" value="TreeGrafter"/>
</dbReference>
<evidence type="ECO:0000313" key="2">
    <source>
        <dbReference type="EMBL" id="VEL35194.1"/>
    </source>
</evidence>
<keyword evidence="3" id="KW-1185">Reference proteome</keyword>
<name>A0A448XFA0_9PLAT</name>
<dbReference type="GO" id="GO:0060271">
    <property type="term" value="P:cilium assembly"/>
    <property type="evidence" value="ECO:0007669"/>
    <property type="project" value="TreeGrafter"/>
</dbReference>
<gene>
    <name evidence="2" type="ORF">PXEA_LOCUS28634</name>
</gene>
<protein>
    <recommendedName>
        <fullName evidence="1">BBS7 GAE domain-containing protein</fullName>
    </recommendedName>
</protein>
<dbReference type="GO" id="GO:0036064">
    <property type="term" value="C:ciliary basal body"/>
    <property type="evidence" value="ECO:0007669"/>
    <property type="project" value="TreeGrafter"/>
</dbReference>
<evidence type="ECO:0000313" key="3">
    <source>
        <dbReference type="Proteomes" id="UP000784294"/>
    </source>
</evidence>
<dbReference type="Pfam" id="PF23360">
    <property type="entry name" value="BBS7_GAE"/>
    <property type="match status" value="1"/>
</dbReference>
<dbReference type="GO" id="GO:0005930">
    <property type="term" value="C:axoneme"/>
    <property type="evidence" value="ECO:0007669"/>
    <property type="project" value="TreeGrafter"/>
</dbReference>
<dbReference type="GO" id="GO:0016020">
    <property type="term" value="C:membrane"/>
    <property type="evidence" value="ECO:0007669"/>
    <property type="project" value="TreeGrafter"/>
</dbReference>
<accession>A0A448XFA0</accession>
<dbReference type="GO" id="GO:0008104">
    <property type="term" value="P:intracellular protein localization"/>
    <property type="evidence" value="ECO:0007669"/>
    <property type="project" value="TreeGrafter"/>
</dbReference>
<proteinExistence type="predicted"/>